<keyword evidence="2" id="KW-1185">Reference proteome</keyword>
<dbReference type="EMBL" id="JACHGN010000029">
    <property type="protein sequence ID" value="MBB5139399.1"/>
    <property type="molecule type" value="Genomic_DNA"/>
</dbReference>
<evidence type="ECO:0008006" key="3">
    <source>
        <dbReference type="Google" id="ProtNLM"/>
    </source>
</evidence>
<gene>
    <name evidence="1" type="ORF">HNP84_009162</name>
</gene>
<name>A0A840PKD0_9ACTN</name>
<organism evidence="1 2">
    <name type="scientific">Thermocatellispora tengchongensis</name>
    <dbReference type="NCBI Taxonomy" id="1073253"/>
    <lineage>
        <taxon>Bacteria</taxon>
        <taxon>Bacillati</taxon>
        <taxon>Actinomycetota</taxon>
        <taxon>Actinomycetes</taxon>
        <taxon>Streptosporangiales</taxon>
        <taxon>Streptosporangiaceae</taxon>
        <taxon>Thermocatellispora</taxon>
    </lineage>
</organism>
<proteinExistence type="predicted"/>
<accession>A0A840PKD0</accession>
<dbReference type="Proteomes" id="UP000578449">
    <property type="component" value="Unassembled WGS sequence"/>
</dbReference>
<dbReference type="RefSeq" id="WP_185056224.1">
    <property type="nucleotide sequence ID" value="NZ_BAABIX010000029.1"/>
</dbReference>
<comment type="caution">
    <text evidence="1">The sequence shown here is derived from an EMBL/GenBank/DDBJ whole genome shotgun (WGS) entry which is preliminary data.</text>
</comment>
<evidence type="ECO:0000313" key="1">
    <source>
        <dbReference type="EMBL" id="MBB5139399.1"/>
    </source>
</evidence>
<evidence type="ECO:0000313" key="2">
    <source>
        <dbReference type="Proteomes" id="UP000578449"/>
    </source>
</evidence>
<sequence length="62" mass="6547">MTTVIRQAEVGDAPRIAVLLGQLGYPARADEVVVRIGHWLADSHSALLVAEPGSPSATVRRA</sequence>
<reference evidence="1 2" key="1">
    <citation type="submission" date="2020-08" db="EMBL/GenBank/DDBJ databases">
        <title>Genomic Encyclopedia of Type Strains, Phase IV (KMG-IV): sequencing the most valuable type-strain genomes for metagenomic binning, comparative biology and taxonomic classification.</title>
        <authorList>
            <person name="Goeker M."/>
        </authorList>
    </citation>
    <scope>NUCLEOTIDE SEQUENCE [LARGE SCALE GENOMIC DNA]</scope>
    <source>
        <strain evidence="1 2">DSM 45615</strain>
    </source>
</reference>
<protein>
    <recommendedName>
        <fullName evidence="3">GNAT family N-acetyltransferase</fullName>
    </recommendedName>
</protein>
<dbReference type="AlphaFoldDB" id="A0A840PKD0"/>